<gene>
    <name evidence="1" type="ORF">NLS_LOCUS4967</name>
</gene>
<evidence type="ECO:0000313" key="1">
    <source>
        <dbReference type="EMBL" id="VDK80578.1"/>
    </source>
</evidence>
<protein>
    <submittedName>
        <fullName evidence="1">Uncharacterized protein</fullName>
    </submittedName>
</protein>
<reference evidence="1 2" key="1">
    <citation type="submission" date="2018-08" db="EMBL/GenBank/DDBJ databases">
        <authorList>
            <person name="Laetsch R D."/>
            <person name="Stevens L."/>
            <person name="Kumar S."/>
            <person name="Blaxter L. M."/>
        </authorList>
    </citation>
    <scope>NUCLEOTIDE SEQUENCE [LARGE SCALE GENOMIC DNA]</scope>
</reference>
<accession>A0A3P6UMT4</accession>
<dbReference type="Proteomes" id="UP000277928">
    <property type="component" value="Unassembled WGS sequence"/>
</dbReference>
<organism evidence="1 2">
    <name type="scientific">Litomosoides sigmodontis</name>
    <name type="common">Filarial nematode worm</name>
    <dbReference type="NCBI Taxonomy" id="42156"/>
    <lineage>
        <taxon>Eukaryota</taxon>
        <taxon>Metazoa</taxon>
        <taxon>Ecdysozoa</taxon>
        <taxon>Nematoda</taxon>
        <taxon>Chromadorea</taxon>
        <taxon>Rhabditida</taxon>
        <taxon>Spirurina</taxon>
        <taxon>Spiruromorpha</taxon>
        <taxon>Filarioidea</taxon>
        <taxon>Onchocercidae</taxon>
        <taxon>Litomosoides</taxon>
    </lineage>
</organism>
<dbReference type="OrthoDB" id="5846878at2759"/>
<sequence length="85" mass="9953">MRFNGLTADKQARQFLSEMAKRKARRIDCGWYLSDPVRHSYRIFASSDDMSDSEFNRSNVDVRPIIDDGNIMLRVFGQVRLVRLL</sequence>
<evidence type="ECO:0000313" key="2">
    <source>
        <dbReference type="Proteomes" id="UP000277928"/>
    </source>
</evidence>
<proteinExistence type="predicted"/>
<dbReference type="EMBL" id="UYRX01000346">
    <property type="protein sequence ID" value="VDK80578.1"/>
    <property type="molecule type" value="Genomic_DNA"/>
</dbReference>
<dbReference type="AlphaFoldDB" id="A0A3P6UMT4"/>
<keyword evidence="2" id="KW-1185">Reference proteome</keyword>
<name>A0A3P6UMT4_LITSI</name>